<evidence type="ECO:0000256" key="3">
    <source>
        <dbReference type="ARBA" id="ARBA00022692"/>
    </source>
</evidence>
<protein>
    <submittedName>
        <fullName evidence="7">Flippase-like domain-containing protein</fullName>
    </submittedName>
</protein>
<dbReference type="PANTHER" id="PTHR39087">
    <property type="entry name" value="UPF0104 MEMBRANE PROTEIN MJ1595"/>
    <property type="match status" value="1"/>
</dbReference>
<gene>
    <name evidence="7" type="ORF">E4021_06855</name>
</gene>
<feature type="transmembrane region" description="Helical" evidence="6">
    <location>
        <begin position="58"/>
        <end position="78"/>
    </location>
</feature>
<evidence type="ECO:0000256" key="1">
    <source>
        <dbReference type="ARBA" id="ARBA00004651"/>
    </source>
</evidence>
<evidence type="ECO:0000313" key="8">
    <source>
        <dbReference type="Proteomes" id="UP000308528"/>
    </source>
</evidence>
<evidence type="ECO:0000256" key="4">
    <source>
        <dbReference type="ARBA" id="ARBA00022989"/>
    </source>
</evidence>
<evidence type="ECO:0000256" key="2">
    <source>
        <dbReference type="ARBA" id="ARBA00022475"/>
    </source>
</evidence>
<dbReference type="RefSeq" id="WP_136457724.1">
    <property type="nucleotide sequence ID" value="NZ_SRSF01000002.1"/>
</dbReference>
<dbReference type="InterPro" id="IPR022791">
    <property type="entry name" value="L-PG_synthase/AglD"/>
</dbReference>
<dbReference type="PANTHER" id="PTHR39087:SF2">
    <property type="entry name" value="UPF0104 MEMBRANE PROTEIN MJ1595"/>
    <property type="match status" value="1"/>
</dbReference>
<comment type="subcellular location">
    <subcellularLocation>
        <location evidence="1">Cell membrane</location>
        <topology evidence="1">Multi-pass membrane protein</topology>
    </subcellularLocation>
</comment>
<comment type="caution">
    <text evidence="7">The sequence shown here is derived from an EMBL/GenBank/DDBJ whole genome shotgun (WGS) entry which is preliminary data.</text>
</comment>
<feature type="transmembrane region" description="Helical" evidence="6">
    <location>
        <begin position="182"/>
        <end position="203"/>
    </location>
</feature>
<feature type="transmembrane region" description="Helical" evidence="6">
    <location>
        <begin position="315"/>
        <end position="340"/>
    </location>
</feature>
<dbReference type="Pfam" id="PF03706">
    <property type="entry name" value="LPG_synthase_TM"/>
    <property type="match status" value="1"/>
</dbReference>
<sequence>MSQSLTNALKFIVFVGLGFGILYLVYRNQQEAYAADCALRGLAEGECSLLDKVLRDFAGANFAWLGMTVVAFCVSNLSRALRWNMLLRTLGKRPRLVNAFLTINLGYLANLGFPRLGEIARPAAMARYEKMKLEKVIGTVVVDRMVDVICLLTLSGLTLLLAGDRIMAWLTDNASVTGRFAGLEWLLLSVVVLGTAGLALAWFQRRRIAATRVGDKLISVIRGFVEGLRTIATVERPWLFVLHSLNIWLMYFLMTLFVFLSYAPTADLGPEAALTTFVSGGWGIVIPSPGGMGSYHYLAQSALGLYGVAGEDGFAWANISFFSINIGCNVLIGLIALLFLPRINRNYVPT</sequence>
<organism evidence="7 8">
    <name type="scientific">Neolewinella litorea</name>
    <dbReference type="NCBI Taxonomy" id="2562452"/>
    <lineage>
        <taxon>Bacteria</taxon>
        <taxon>Pseudomonadati</taxon>
        <taxon>Bacteroidota</taxon>
        <taxon>Saprospiria</taxon>
        <taxon>Saprospirales</taxon>
        <taxon>Lewinellaceae</taxon>
        <taxon>Neolewinella</taxon>
    </lineage>
</organism>
<name>A0A4S4NW06_9BACT</name>
<feature type="transmembrane region" description="Helical" evidence="6">
    <location>
        <begin position="136"/>
        <end position="162"/>
    </location>
</feature>
<dbReference type="OrthoDB" id="9812094at2"/>
<dbReference type="EMBL" id="SRSF01000002">
    <property type="protein sequence ID" value="THH40450.1"/>
    <property type="molecule type" value="Genomic_DNA"/>
</dbReference>
<keyword evidence="8" id="KW-1185">Reference proteome</keyword>
<dbReference type="AlphaFoldDB" id="A0A4S4NW06"/>
<dbReference type="Proteomes" id="UP000308528">
    <property type="component" value="Unassembled WGS sequence"/>
</dbReference>
<evidence type="ECO:0000313" key="7">
    <source>
        <dbReference type="EMBL" id="THH40450.1"/>
    </source>
</evidence>
<keyword evidence="2" id="KW-1003">Cell membrane</keyword>
<evidence type="ECO:0000256" key="5">
    <source>
        <dbReference type="ARBA" id="ARBA00023136"/>
    </source>
</evidence>
<keyword evidence="5 6" id="KW-0472">Membrane</keyword>
<proteinExistence type="predicted"/>
<evidence type="ECO:0000256" key="6">
    <source>
        <dbReference type="SAM" id="Phobius"/>
    </source>
</evidence>
<accession>A0A4S4NW06</accession>
<dbReference type="NCBIfam" id="TIGR00374">
    <property type="entry name" value="flippase-like domain"/>
    <property type="match status" value="1"/>
</dbReference>
<dbReference type="GO" id="GO:0005886">
    <property type="term" value="C:plasma membrane"/>
    <property type="evidence" value="ECO:0007669"/>
    <property type="project" value="UniProtKB-SubCell"/>
</dbReference>
<keyword evidence="4 6" id="KW-1133">Transmembrane helix</keyword>
<reference evidence="7 8" key="1">
    <citation type="submission" date="2019-04" db="EMBL/GenBank/DDBJ databases">
        <title>Lewinella litorea sp. nov., isolated from a marine sand.</title>
        <authorList>
            <person name="Yoon J.-H."/>
        </authorList>
    </citation>
    <scope>NUCLEOTIDE SEQUENCE [LARGE SCALE GENOMIC DNA]</scope>
    <source>
        <strain evidence="7 8">HSMS-39</strain>
    </source>
</reference>
<keyword evidence="3 6" id="KW-0812">Transmembrane</keyword>
<feature type="transmembrane region" description="Helical" evidence="6">
    <location>
        <begin position="7"/>
        <end position="26"/>
    </location>
</feature>
<feature type="transmembrane region" description="Helical" evidence="6">
    <location>
        <begin position="238"/>
        <end position="260"/>
    </location>
</feature>